<proteinExistence type="predicted"/>
<dbReference type="OrthoDB" id="5517693at2"/>
<dbReference type="Proteomes" id="UP000321949">
    <property type="component" value="Unassembled WGS sequence"/>
</dbReference>
<dbReference type="EMBL" id="VRSX01000001">
    <property type="protein sequence ID" value="TXK15378.1"/>
    <property type="molecule type" value="Genomic_DNA"/>
</dbReference>
<protein>
    <recommendedName>
        <fullName evidence="3">DUF559 domain-containing protein</fullName>
    </recommendedName>
</protein>
<organism evidence="1 2">
    <name type="scientific">Microbacterium saccharophilum</name>
    <dbReference type="NCBI Taxonomy" id="1213358"/>
    <lineage>
        <taxon>Bacteria</taxon>
        <taxon>Bacillati</taxon>
        <taxon>Actinomycetota</taxon>
        <taxon>Actinomycetes</taxon>
        <taxon>Micrococcales</taxon>
        <taxon>Microbacteriaceae</taxon>
        <taxon>Microbacterium</taxon>
    </lineage>
</organism>
<reference evidence="1 2" key="1">
    <citation type="submission" date="2019-08" db="EMBL/GenBank/DDBJ databases">
        <authorList>
            <person name="Dong K."/>
        </authorList>
    </citation>
    <scope>NUCLEOTIDE SEQUENCE [LARGE SCALE GENOMIC DNA]</scope>
    <source>
        <strain evidence="1 2">K-1</strain>
    </source>
</reference>
<sequence length="323" mass="35688">MPMAPTLLSPAPLITIEEARALGTRVHSPAYRRVRPGIYIEGRVWESLAGWQRYQVRVQAFTRAHPDAILCLESAAVVHDLPLFGHPRDIHVYDPDRAASRRFGDVAVHTSADGRAVQLVAGIAVTDVADTVVDLARILPPAHALAVADAAVSPAQGGSLDVDELRGRASTQCTRRGRARLELLWPMIDSRSESPGESISRAVILWSGLEAPELQREFRYEGALDRVDFFFASVGVIGESDGWGKYGLDDPAGAQQRLREEKRREDRLRRHGHAFARWDYADAVRVEPLRLALLRAGVPAVRRPRPALLATLRRNPRSLPPGQ</sequence>
<evidence type="ECO:0000313" key="2">
    <source>
        <dbReference type="Proteomes" id="UP000321949"/>
    </source>
</evidence>
<evidence type="ECO:0008006" key="3">
    <source>
        <dbReference type="Google" id="ProtNLM"/>
    </source>
</evidence>
<accession>A0A5C8I989</accession>
<keyword evidence="2" id="KW-1185">Reference proteome</keyword>
<name>A0A5C8I989_9MICO</name>
<evidence type="ECO:0000313" key="1">
    <source>
        <dbReference type="EMBL" id="TXK15378.1"/>
    </source>
</evidence>
<gene>
    <name evidence="1" type="ORF">FVP74_02995</name>
</gene>
<dbReference type="AlphaFoldDB" id="A0A5C8I989"/>
<comment type="caution">
    <text evidence="1">The sequence shown here is derived from an EMBL/GenBank/DDBJ whole genome shotgun (WGS) entry which is preliminary data.</text>
</comment>